<evidence type="ECO:0000313" key="2">
    <source>
        <dbReference type="RefSeq" id="XP_075112056.1"/>
    </source>
</evidence>
<dbReference type="Proteomes" id="UP000790787">
    <property type="component" value="Chromosome 6"/>
</dbReference>
<sequence>MVNTVTSRDIQDIVSKLSSDKAKSREEGIKLLNAWLEEGQRSVEFCRYVGEKTARLKPGEIPHSETWPFLVTLLTKCVSLEISGSKKRLPKLNFAKTLRIVVQRAEDAKFSGKDMPLLPVAKLLFNHVWDVLKDTPSFQSEYGTILRHLLAVRSYRFHMRKRVYCCLVLLYMEKIETSLKEKSDSQINPREEVFRCISTLHSLLENPPGGFPDSLQEDIVKGFIEIFSYVRDEGKISRKLIECINIYLLRDGPNLGSKSLEIHDALHHFVFRCWMTTRDRGLKDSLVFYARLQLNLTRDFADGSSLLEQLQDVLGKELDQMSSWTINLPWKDTTRNDKCGSLTSSQCGLMELAALVFYRACLNTPIASSSEKRLRREHVVVQIRERLSRGKWPWHAAFCYLIHNYYGRIKKDLLIYWFEGICASFERIINDANMEHSYEGLLWALRSLQGLSLMLRFPVPALQTSSELASTFNGVETGWRTIWNCVIGGLPTFSTFTAVVDAALRLLRNIILNDKMNAYLVPQDLWDLRLLKRVPSISVLCFISCYFSRKGYQGDLRDALHLRQNLLRAVLAVPFWKDCSMLNKQLVAILPTAVYALCTGGTPLLDKGLSPSHYVPEILNDVKVEDHTHESEHEFFECSVEVLARIGHESDLEDVQSPGCQSIRLPRQIRDPLCHEVENHILEIIKDEEHEKMLLSDVIFLCAILSNFMYCSYSTRLGEEIMPCLATLSQYVSKLLDRAASILEKSYDDLVCGLSGSRSIFDTIGTIGVSFESFLCSPLFNEMQNDDNIDVLAAVIQSVERILKVLAKLYEGSSSSGSNFHSKRGDLDSSASVSSHDSHPVNSRTSMIMDMELDVNISSKDTDAVKIGGKATAEILASSVNQRMEVVSIITKFFSALPFHTWDVIFELMEKESDPRVLEVIIHGLCQHPHWSSSRKFLNLVTSLNDFLDIQANLKVQSLNVLAAICSLLESLLSCEDVAKFKKSREKLSEEGLISLGDLVNKIADSDLFDWVGRTKLIDCICNFILVDPQIGQSMIEKLLLMLRDADYRVRLCFAQRVGVLFQTWDGHFELFQDICSNFGTKLVTCSREKLVMAKEVLAAGPQPHTILETIIVTLAHLALHSEKIELEAVFMVCVIAAINPCLRKLVIVVLDNLSRELKYTSRSKYMEELMAPILFSWVASGVNLAALLEARDLFVFNVEPINFIQSCCRWLLPSLFLHGDISNMNWLAKVACEPLAEMIKNHFVDIFSVCITLHSSKKAGWEKGSAVLESSILDIAKISETERDKLIKKHMVSIVNTIFSLASTAVDPVLPLFSKETIARAIMTVVDGFLEIDDSCQNFGLIDKINIFRPDRVFTFIVEMHYKVAAAGHFRHKSDRLAGIEVLIDVLGHRVAVPSTASYLLNLIGQCLDLDALLDQCCRMISSLLKIFKIKQLEGTAVVLGEQLQVDATEFLISKLVMCCISSESSPKLSADTSSQVLSLLSQLTLDSDPSLHEYIKELEPFPNLDLFHDIRMFHEKLCQNYSPREHLSILGKRSRYLPPRLLVWSLKALHKKLFEDEAYPAQKNEENIFEDAYLDSDHDIVHTVWNLVHTCSLSGAGNFGSLVSDFLSRVGIGDPHGVVFHLPIQSKSVHEHNFHLDTGISDDLLVAIMRLLKKYLMDDSVKIIDIASQALRGILSTENGQRALLSFDSYQRSLIEVHSKGVNVNLVQKLLADLERKLNVEALSLKDSAIWKTDGKTFETWICPLVCALVEYCDDMILRLCQDIVLVKSEVAELLFPHVMVNLSSRRDVDVDLCQLISSQVQENIFTEDNKLTKSIQVILDALNELRLCHVMERSTSSNPSKRENAKQYGRPSSYGSKSRSTPLKAKHQTTTSSVVSISTLSWEKVYWISMDYLAVARSAITSGAYFTAVLYVEHWCEENFNSLTLGPPDFSHVEILPWHIEILLSAVTQINEPDSLYGIIQSHKLTSQIITFEHEGNWSKALEYYDLQIRSDPVAQGSSCTPKNFLHSSGSAVDQMIEKKPYKGLIRSLQQIGCTHLLDVYCQGLTSQKGRFQHDPEFTELQYEAAWRSGNWDFSLLYGESSVLSIQHGGDHFNENLHSCLRALKEGGFDEFQIKLKDSKQELLLSICHASAESTKYIYQAIVKLQILYHLGMTWDSRWTSSCTMLDSLKMPKVSSKPVLPSITQLSWLDMDWKRTLKQAQLHMNLLEPFVAFRRVLLHILNCQDYTVQHLLESAATLRKVARFSQAASALHEFKFLCAEMGEHSNLYWLGRLEEAKLLRAQGQHQMAINLAKYISLNHQTNENASDVFRLIGKWLAETRSSNSRTILEKYLKHAVVLAEDCMARGKVSAIKRSQLHFHLAHYADALFRSYEERLNSSEWQAAMRLRKHKTRELEALVKRLRSSTKGEKTDLSAKIQELQKQLAMDKEEAEKLQEDRDNFLSTALDEYKRCLVIGDKYDVRVVFRLISLWFGLSFRPIVVDSMLGTISEVQSYKFIPLVYQIASRMGSTKESQGAQNFQFALVSLIKRMAIDHPYHTIFQLLALANGDRIKDKQRSRSSFVVDMDKKAAAENLLKELSSYHGAVIRQMKQMVEIYIKLAELETKREDTNKKVNLPREIRSIRDLELVPVVTANIAIDPSCQYTEGSFPHFKGLADSVTVMNGINAPKVVECFGSDGNKYRQLAKSGNDDLRQDAVMEQFFGLVNTFLQNHRDTWKRRLRIRTYKVVPFTPSAGVLEWVNGTLPLGEYLIGSTRDGGAHGRYGAGDWTFMKCRQHMTVESNKRKAFQEVCDNFRPVMHHFFLERFFHPADWFQKRLAYTRSVAASSMVGYIVGLGDRHSMNILVDQATAEVVHIDLGVAFEQGLMLKTPERVPFRLSRDIIDGMGVTGVEGVFRRCCEETLSVMRTNKEALLTIIEVFIHDPLYKWALSPLKALQRQKESEDDLETSLEDSQQDDYEGNKDAARALMRVKQKLDGYEEGEMRSVHGQVQQLIHDAIDPDRLCHLFPGWGAWL</sequence>
<reference evidence="1" key="1">
    <citation type="journal article" date="2014" name="Nat. Commun.">
        <title>The tobacco genome sequence and its comparison with those of tomato and potato.</title>
        <authorList>
            <person name="Sierro N."/>
            <person name="Battey J.N."/>
            <person name="Ouadi S."/>
            <person name="Bakaher N."/>
            <person name="Bovet L."/>
            <person name="Willig A."/>
            <person name="Goepfert S."/>
            <person name="Peitsch M.C."/>
            <person name="Ivanov N.V."/>
        </authorList>
    </citation>
    <scope>NUCLEOTIDE SEQUENCE [LARGE SCALE GENOMIC DNA]</scope>
</reference>
<protein>
    <submittedName>
        <fullName evidence="2">Serine/threonine-protein kinase ATM isoform X1</fullName>
    </submittedName>
</protein>
<keyword evidence="2" id="KW-0418">Kinase</keyword>
<keyword evidence="1" id="KW-1185">Reference proteome</keyword>
<proteinExistence type="predicted"/>
<accession>A0AC58URF2</accession>
<evidence type="ECO:0000313" key="1">
    <source>
        <dbReference type="Proteomes" id="UP000790787"/>
    </source>
</evidence>
<keyword evidence="2" id="KW-0808">Transferase</keyword>
<reference evidence="2" key="2">
    <citation type="submission" date="2025-08" db="UniProtKB">
        <authorList>
            <consortium name="RefSeq"/>
        </authorList>
    </citation>
    <scope>IDENTIFICATION</scope>
    <source>
        <tissue evidence="2">Leaf</tissue>
    </source>
</reference>
<organism evidence="1 2">
    <name type="scientific">Nicotiana tabacum</name>
    <name type="common">Common tobacco</name>
    <dbReference type="NCBI Taxonomy" id="4097"/>
    <lineage>
        <taxon>Eukaryota</taxon>
        <taxon>Viridiplantae</taxon>
        <taxon>Streptophyta</taxon>
        <taxon>Embryophyta</taxon>
        <taxon>Tracheophyta</taxon>
        <taxon>Spermatophyta</taxon>
        <taxon>Magnoliopsida</taxon>
        <taxon>eudicotyledons</taxon>
        <taxon>Gunneridae</taxon>
        <taxon>Pentapetalae</taxon>
        <taxon>asterids</taxon>
        <taxon>lamiids</taxon>
        <taxon>Solanales</taxon>
        <taxon>Solanaceae</taxon>
        <taxon>Nicotianoideae</taxon>
        <taxon>Nicotianeae</taxon>
        <taxon>Nicotiana</taxon>
    </lineage>
</organism>
<gene>
    <name evidence="2" type="primary">LOC107763003</name>
</gene>
<dbReference type="RefSeq" id="XP_075112056.1">
    <property type="nucleotide sequence ID" value="XM_075255955.1"/>
</dbReference>
<name>A0AC58URF2_TOBAC</name>